<name>A0ABS9L1K5_9MICC</name>
<evidence type="ECO:0000259" key="1">
    <source>
        <dbReference type="Pfam" id="PF00656"/>
    </source>
</evidence>
<dbReference type="InterPro" id="IPR011600">
    <property type="entry name" value="Pept_C14_caspase"/>
</dbReference>
<dbReference type="RefSeq" id="WP_237817612.1">
    <property type="nucleotide sequence ID" value="NZ_JAKLTQ010000001.1"/>
</dbReference>
<dbReference type="Proteomes" id="UP001165368">
    <property type="component" value="Unassembled WGS sequence"/>
</dbReference>
<feature type="domain" description="Peptidase C14 caspase" evidence="1">
    <location>
        <begin position="4"/>
        <end position="211"/>
    </location>
</feature>
<evidence type="ECO:0000313" key="3">
    <source>
        <dbReference type="Proteomes" id="UP001165368"/>
    </source>
</evidence>
<protein>
    <submittedName>
        <fullName evidence="2">Caspase family protein</fullName>
    </submittedName>
</protein>
<dbReference type="Pfam" id="PF00656">
    <property type="entry name" value="Peptidase_C14"/>
    <property type="match status" value="1"/>
</dbReference>
<reference evidence="2" key="1">
    <citation type="submission" date="2022-01" db="EMBL/GenBank/DDBJ databases">
        <authorList>
            <person name="Jo J.-H."/>
            <person name="Im W.-T."/>
        </authorList>
    </citation>
    <scope>NUCLEOTIDE SEQUENCE</scope>
    <source>
        <strain evidence="2">I2-34</strain>
    </source>
</reference>
<evidence type="ECO:0000313" key="2">
    <source>
        <dbReference type="EMBL" id="MCG2620511.1"/>
    </source>
</evidence>
<dbReference type="Gene3D" id="3.40.50.1460">
    <property type="match status" value="1"/>
</dbReference>
<keyword evidence="3" id="KW-1185">Reference proteome</keyword>
<dbReference type="EMBL" id="JAKLTQ010000001">
    <property type="protein sequence ID" value="MCG2620511.1"/>
    <property type="molecule type" value="Genomic_DNA"/>
</dbReference>
<comment type="caution">
    <text evidence="2">The sequence shown here is derived from an EMBL/GenBank/DDBJ whole genome shotgun (WGS) entry which is preliminary data.</text>
</comment>
<proteinExistence type="predicted"/>
<organism evidence="2 3">
    <name type="scientific">Arthrobacter hankyongi</name>
    <dbReference type="NCBI Taxonomy" id="2904801"/>
    <lineage>
        <taxon>Bacteria</taxon>
        <taxon>Bacillati</taxon>
        <taxon>Actinomycetota</taxon>
        <taxon>Actinomycetes</taxon>
        <taxon>Micrococcales</taxon>
        <taxon>Micrococcaceae</taxon>
        <taxon>Arthrobacter</taxon>
    </lineage>
</organism>
<sequence>MADYAVVVGISHYPQLSLDDLQAPDRDAQGIYDWLVDPDGGSVPRENVRFVRQADFGPPAPGDSVEPTEARVQSALNWVADQTRNTMGDRLYLYFSGHGFAPVLEEGAIFTAEADLDWPHHVYAYDWLRWFRQALEFREYVLWMDCCMNFQRTVPVNKVERRPVTGTGVPGPVFVGIAAQTKSALEYTMDDGNVHGVFSWTLLKGLRGAAANDRGRITGESLKSFLHGAMPEFLPDSAKAASAVDLYPFIRTDDGILFKKLSQRPTFNTALSFPAGAAGKELKIWTGRPHAAVVSETLASDRWAGTLVRGLYVAEVPGLGLRQGFQVSGAGDVRADITSGGPQVRPPDPAALYRIEVIAENPAAAILVTDYTLSPVLSDTGTLKELDMPGVYKIRVEFGRDINAVREQVVLLDRDMSNPATAAPRLASPAPIPGSAFSRDVHVGPFLDAARRQGTFKEPVAGNAAISVLARYRQADIVPAADTPEHPLAGLELLDGSGGTIATLVEGSSLEGAGSTDPQAVWEQEVPPGVYFLRANLAGGRLIDGTVIASPGWVTQLALQRSPAGPGDGTGPSPIDDAAIFIRPAGGESRPWKEDKVIEGARIGLAQGRNPLALGRGTELQRLLLQEYEDPVAGILGCHLLLRAADSSSGLRPEEAQLLDAAVARLRTTLGHGHPDVEALSLRCADASLRRVDPIAAPPVFEAGWKLLIEASYANPALVPIQLWQQVHAGACFGAYFAWSADQASMESHGRQLLQWLAGARRAAGGQLSDEARSAALVQLIPAAALEELWQDRPGILPVP</sequence>
<accession>A0ABS9L1K5</accession>
<gene>
    <name evidence="2" type="ORF">LVY72_01135</name>
</gene>